<dbReference type="Proteomes" id="UP000616608">
    <property type="component" value="Unassembled WGS sequence"/>
</dbReference>
<dbReference type="Pfam" id="PF10400">
    <property type="entry name" value="Vir_act_alpha_C"/>
    <property type="match status" value="1"/>
</dbReference>
<feature type="domain" description="Transcription regulator PadR N-terminal" evidence="1">
    <location>
        <begin position="11"/>
        <end position="84"/>
    </location>
</feature>
<dbReference type="AlphaFoldDB" id="A0A917LIB5"/>
<dbReference type="Pfam" id="PF03551">
    <property type="entry name" value="PadR"/>
    <property type="match status" value="1"/>
</dbReference>
<protein>
    <recommendedName>
        <fullName evidence="5">PadR family transcriptional regulator</fullName>
    </recommendedName>
</protein>
<dbReference type="RefSeq" id="WP_188615007.1">
    <property type="nucleotide sequence ID" value="NZ_BMJT01000006.1"/>
</dbReference>
<dbReference type="PANTHER" id="PTHR43252">
    <property type="entry name" value="TRANSCRIPTIONAL REGULATOR YQJI"/>
    <property type="match status" value="1"/>
</dbReference>
<accession>A0A917LIB5</accession>
<dbReference type="InterPro" id="IPR036388">
    <property type="entry name" value="WH-like_DNA-bd_sf"/>
</dbReference>
<sequence>MKNYNPTVYALLGILTTNCRNGYDIKQLIDRSLTHFWKISYGQIYPTLKILVQDELAQVETIEQEGKPNKQHYTLTTKGYSILQQWLSQEITQIPTEKNEVLLKLFFGNHQTTAMLTMLTQYQQALQLRLETYQTLKQELSPSVSTTQDAYFWIYTLNYGIKITEAAIEWCQETLQDLGGQLQ</sequence>
<evidence type="ECO:0000313" key="3">
    <source>
        <dbReference type="EMBL" id="GGG26225.1"/>
    </source>
</evidence>
<feature type="domain" description="Transcription regulator PadR C-terminal" evidence="2">
    <location>
        <begin position="98"/>
        <end position="178"/>
    </location>
</feature>
<evidence type="ECO:0008006" key="5">
    <source>
        <dbReference type="Google" id="ProtNLM"/>
    </source>
</evidence>
<dbReference type="InterPro" id="IPR005149">
    <property type="entry name" value="Tscrpt_reg_PadR_N"/>
</dbReference>
<dbReference type="EMBL" id="BMJT01000006">
    <property type="protein sequence ID" value="GGG26225.1"/>
    <property type="molecule type" value="Genomic_DNA"/>
</dbReference>
<dbReference type="InterPro" id="IPR036390">
    <property type="entry name" value="WH_DNA-bd_sf"/>
</dbReference>
<dbReference type="Gene3D" id="1.10.10.10">
    <property type="entry name" value="Winged helix-like DNA-binding domain superfamily/Winged helix DNA-binding domain"/>
    <property type="match status" value="1"/>
</dbReference>
<reference evidence="3" key="1">
    <citation type="journal article" date="2014" name="Int. J. Syst. Evol. Microbiol.">
        <title>Complete genome sequence of Corynebacterium casei LMG S-19264T (=DSM 44701T), isolated from a smear-ripened cheese.</title>
        <authorList>
            <consortium name="US DOE Joint Genome Institute (JGI-PGF)"/>
            <person name="Walter F."/>
            <person name="Albersmeier A."/>
            <person name="Kalinowski J."/>
            <person name="Ruckert C."/>
        </authorList>
    </citation>
    <scope>NUCLEOTIDE SEQUENCE</scope>
    <source>
        <strain evidence="3">CGMCC 1.15760</strain>
    </source>
</reference>
<dbReference type="InterPro" id="IPR018309">
    <property type="entry name" value="Tscrpt_reg_PadR_C"/>
</dbReference>
<reference evidence="3" key="2">
    <citation type="submission" date="2020-09" db="EMBL/GenBank/DDBJ databases">
        <authorList>
            <person name="Sun Q."/>
            <person name="Zhou Y."/>
        </authorList>
    </citation>
    <scope>NUCLEOTIDE SEQUENCE</scope>
    <source>
        <strain evidence="3">CGMCC 1.15760</strain>
    </source>
</reference>
<dbReference type="SUPFAM" id="SSF46785">
    <property type="entry name" value="Winged helix' DNA-binding domain"/>
    <property type="match status" value="1"/>
</dbReference>
<proteinExistence type="predicted"/>
<name>A0A917LIB5_9BACI</name>
<keyword evidence="4" id="KW-1185">Reference proteome</keyword>
<dbReference type="PANTHER" id="PTHR43252:SF6">
    <property type="entry name" value="NEGATIVE TRANSCRIPTION REGULATOR PADR"/>
    <property type="match status" value="1"/>
</dbReference>
<comment type="caution">
    <text evidence="3">The sequence shown here is derived from an EMBL/GenBank/DDBJ whole genome shotgun (WGS) entry which is preliminary data.</text>
</comment>
<evidence type="ECO:0000313" key="4">
    <source>
        <dbReference type="Proteomes" id="UP000616608"/>
    </source>
</evidence>
<dbReference type="Gene3D" id="6.10.140.190">
    <property type="match status" value="1"/>
</dbReference>
<evidence type="ECO:0000259" key="1">
    <source>
        <dbReference type="Pfam" id="PF03551"/>
    </source>
</evidence>
<evidence type="ECO:0000259" key="2">
    <source>
        <dbReference type="Pfam" id="PF10400"/>
    </source>
</evidence>
<organism evidence="3 4">
    <name type="scientific">Lysinibacillus alkalisoli</name>
    <dbReference type="NCBI Taxonomy" id="1911548"/>
    <lineage>
        <taxon>Bacteria</taxon>
        <taxon>Bacillati</taxon>
        <taxon>Bacillota</taxon>
        <taxon>Bacilli</taxon>
        <taxon>Bacillales</taxon>
        <taxon>Bacillaceae</taxon>
        <taxon>Lysinibacillus</taxon>
    </lineage>
</organism>
<gene>
    <name evidence="3" type="ORF">GCM10007425_21000</name>
</gene>